<feature type="compositionally biased region" description="Basic and acidic residues" evidence="1">
    <location>
        <begin position="1307"/>
        <end position="1321"/>
    </location>
</feature>
<evidence type="ECO:0000313" key="6">
    <source>
        <dbReference type="RefSeq" id="XP_022242893.1"/>
    </source>
</evidence>
<dbReference type="RefSeq" id="XP_022242889.1">
    <property type="nucleotide sequence ID" value="XM_022387181.1"/>
</dbReference>
<feature type="compositionally biased region" description="Polar residues" evidence="1">
    <location>
        <begin position="1654"/>
        <end position="1671"/>
    </location>
</feature>
<feature type="region of interest" description="Disordered" evidence="1">
    <location>
        <begin position="867"/>
        <end position="887"/>
    </location>
</feature>
<evidence type="ECO:0000256" key="1">
    <source>
        <dbReference type="SAM" id="MobiDB-lite"/>
    </source>
</evidence>
<gene>
    <name evidence="3 4 5 6 7" type="primary">LOC106460463</name>
</gene>
<reference evidence="3 4" key="1">
    <citation type="submission" date="2025-05" db="UniProtKB">
        <authorList>
            <consortium name="RefSeq"/>
        </authorList>
    </citation>
    <scope>IDENTIFICATION</scope>
    <source>
        <tissue evidence="3 4">Muscle</tissue>
    </source>
</reference>
<protein>
    <submittedName>
        <fullName evidence="3 4">Uncharacterized protein LOC106460463 isoform X1</fullName>
    </submittedName>
</protein>
<evidence type="ECO:0000313" key="4">
    <source>
        <dbReference type="RefSeq" id="XP_022242891.1"/>
    </source>
</evidence>
<feature type="compositionally biased region" description="Polar residues" evidence="1">
    <location>
        <begin position="91"/>
        <end position="106"/>
    </location>
</feature>
<feature type="region of interest" description="Disordered" evidence="1">
    <location>
        <begin position="510"/>
        <end position="545"/>
    </location>
</feature>
<feature type="region of interest" description="Disordered" evidence="1">
    <location>
        <begin position="221"/>
        <end position="279"/>
    </location>
</feature>
<dbReference type="RefSeq" id="XP_022242894.1">
    <property type="nucleotide sequence ID" value="XM_022387186.1"/>
</dbReference>
<evidence type="ECO:0000313" key="5">
    <source>
        <dbReference type="RefSeq" id="XP_022242892.1"/>
    </source>
</evidence>
<organism evidence="2 4">
    <name type="scientific">Limulus polyphemus</name>
    <name type="common">Atlantic horseshoe crab</name>
    <dbReference type="NCBI Taxonomy" id="6850"/>
    <lineage>
        <taxon>Eukaryota</taxon>
        <taxon>Metazoa</taxon>
        <taxon>Ecdysozoa</taxon>
        <taxon>Arthropoda</taxon>
        <taxon>Chelicerata</taxon>
        <taxon>Merostomata</taxon>
        <taxon>Xiphosura</taxon>
        <taxon>Limulidae</taxon>
        <taxon>Limulus</taxon>
    </lineage>
</organism>
<sequence length="1686" mass="190729">MATSRTPRVITPDYSPIEGLDDEPSDKKVTETGTRWKRFHPLRAVRRIFRWKIKRDDVEESHGPNKKSHSTSELQNVEIEDQRYNKPATPYASTISVSHDSIFSPDQNDEMDSGNLQGAFSSSLPLHSSGLKDFSEELFNRVRQRRDSDDEDVGLPHSPCTSPTTADILAQGLKDKTSKSQSTCSAGSLISMGSSENDEEFSGQASSNRVNRALLRHGELDGNTDVTQPVPLSHKAAHHRISVKPKRTHGLPRNRQRQQLAESRVGSLPSTPEVCEELSRPISPKNIILDETEGQLVDCRKKSASENVTPHHTSEPKETSSIDTKEIQIHSQAQESHSMLAVQNVSSLQSPEEIPFFIDSGSITGSTEGSNISSVNFSKYLLENELKNQPVSSSTYSITPLQYEESVEDVSHPSRTQTSEENCRLTPHKGVNIDSDTVVDFKNDEYSVKSHSSVFKEHQHNMVLHKINLSHLEENKEETQLPNKQQEYLEKSQVDVIEKTEETLLSSFHYEEKKNTKLPNRTKPLTSHNREERKNYSLSPQEENKENFDFKYDSTSLLQKDSQHSKLYKLPSLKGKKRDEQICGMKYFDESCPFTLKDVKGEDMTVGTHILHVEKKDANLSFLSSPQNENTEKTFYSCDQVPCLESKDEHLLNYSASMLEKEAEVNKLSDTSQNICEPNVSETIQLSAKNERKIEDLEDSKHQKHIEKAECLRMATAESRSKSAAAELKLQHAVEEFNKKQGQKNDNYMVKEGLQTTQLEEVSVKESITSLLAQQKNQGNDPDMKQQSKRALNEKKEKNVASIQEQVQNIEVSDFQNQQQMRHSLKEKKTMWNNYPSEPYSDYLGTERIQVKNKQTDIANLEPKKDNLKDKYKMPSPSSVNLKQKELQSDCIKSEQKTILRGAKKEIQKYPEGEYITPQTSCSASPIKISCVTDNANDKEKVSIHIYTDKENEHKSKNYLYENQEMKVSDLTGFSTDGVQLRLGQCEGKLKRESVNLKSFEDVMKQRRSLTDSSLNNELSENYRSSEGVKKLYQRAASEIAPDTEKQVSQKRLSVEIIPFNQRNQNLPLSSAIKAEIYLEKVSIESSNSVHSDTSTSDLSAIDRNILVEDPVSSVHNQFSSVPQKTERERNDVVKDNTPKTGKTVDNNILTHDTEKTGADGVKDNTVKFNQKVSNNSLAKETENNSDGVKHNIAKFQKVGIAYHCDKERTVKNEEIHGEERNNEHKEQLIPYPVKIKVQRNDLSKENCKKDASKVDEVNRRKSLKEKEIISVTQPLFEVRFQPRGQMDVPKEVIMLDSNVSNEGLSRRQFDDKVLPKDNSLKRNNLRQPSEQKLATESNVSEEPKSSAVKNNDKPELFQVFARRSLKQRGKDKGPSTHFVEPSIISGDDHSTVICISESTSSGISEEAPIDTQVKHVHLPGNKQDGSQNQNITGSVGMTDIQVKHMDKNEKNYKVRTDTQKHFSGSLTQNILNTTQFEVKEKSYSWYGTQKPNLFGITADTKKVKEEMKGSKIETKAISLEAQTQQLELTSNKSVSKFVDRKQTIPRSIGMADYEAKQVEITGNKSVSKGITQKQKFIGSPTSERVHLFPVIGEDRKGLGSGDHLQTSVESHTAGFKVTELGTTCRDGEKVSPSWRQLAQQRREQREQREQVMLGSSTQPLGTENSKTPRNSKVLDMVSNFQKMQT</sequence>
<accession>A0ABM1SGY6</accession>
<feature type="region of interest" description="Disordered" evidence="1">
    <location>
        <begin position="1307"/>
        <end position="1355"/>
    </location>
</feature>
<dbReference type="RefSeq" id="XP_022242891.1">
    <property type="nucleotide sequence ID" value="XM_022387183.1"/>
</dbReference>
<feature type="region of interest" description="Disordered" evidence="1">
    <location>
        <begin position="303"/>
        <end position="322"/>
    </location>
</feature>
<name>A0ABM1SGY6_LIMPO</name>
<dbReference type="RefSeq" id="XP_022242892.1">
    <property type="nucleotide sequence ID" value="XM_022387184.1"/>
</dbReference>
<feature type="compositionally biased region" description="Basic and acidic residues" evidence="1">
    <location>
        <begin position="1125"/>
        <end position="1138"/>
    </location>
</feature>
<feature type="compositionally biased region" description="Basic residues" evidence="1">
    <location>
        <begin position="235"/>
        <end position="256"/>
    </location>
</feature>
<dbReference type="RefSeq" id="XP_022242893.1">
    <property type="nucleotide sequence ID" value="XM_022387185.1"/>
</dbReference>
<dbReference type="Proteomes" id="UP000694941">
    <property type="component" value="Unplaced"/>
</dbReference>
<feature type="compositionally biased region" description="Basic and acidic residues" evidence="1">
    <location>
        <begin position="1641"/>
        <end position="1650"/>
    </location>
</feature>
<feature type="compositionally biased region" description="Polar residues" evidence="1">
    <location>
        <begin position="1115"/>
        <end position="1124"/>
    </location>
</feature>
<feature type="region of interest" description="Disordered" evidence="1">
    <location>
        <begin position="1115"/>
        <end position="1147"/>
    </location>
</feature>
<feature type="region of interest" description="Disordered" evidence="1">
    <location>
        <begin position="1365"/>
        <end position="1384"/>
    </location>
</feature>
<evidence type="ECO:0000313" key="7">
    <source>
        <dbReference type="RefSeq" id="XP_022242894.1"/>
    </source>
</evidence>
<evidence type="ECO:0000313" key="2">
    <source>
        <dbReference type="Proteomes" id="UP000694941"/>
    </source>
</evidence>
<feature type="compositionally biased region" description="Polar residues" evidence="1">
    <location>
        <begin position="179"/>
        <end position="195"/>
    </location>
</feature>
<proteinExistence type="predicted"/>
<evidence type="ECO:0000313" key="3">
    <source>
        <dbReference type="RefSeq" id="XP_022242889.1"/>
    </source>
</evidence>
<feature type="region of interest" description="Disordered" evidence="1">
    <location>
        <begin position="56"/>
        <end position="121"/>
    </location>
</feature>
<feature type="region of interest" description="Disordered" evidence="1">
    <location>
        <begin position="1626"/>
        <end position="1686"/>
    </location>
</feature>
<feature type="compositionally biased region" description="Polar residues" evidence="1">
    <location>
        <begin position="1322"/>
        <end position="1341"/>
    </location>
</feature>
<feature type="region of interest" description="Disordered" evidence="1">
    <location>
        <begin position="145"/>
        <end position="206"/>
    </location>
</feature>
<feature type="compositionally biased region" description="Polar residues" evidence="1">
    <location>
        <begin position="517"/>
        <end position="527"/>
    </location>
</feature>
<feature type="region of interest" description="Disordered" evidence="1">
    <location>
        <begin position="774"/>
        <end position="802"/>
    </location>
</feature>
<keyword evidence="2" id="KW-1185">Reference proteome</keyword>
<feature type="compositionally biased region" description="Basic and acidic residues" evidence="1">
    <location>
        <begin position="312"/>
        <end position="322"/>
    </location>
</feature>
<dbReference type="GeneID" id="106460463"/>
<feature type="region of interest" description="Disordered" evidence="1">
    <location>
        <begin position="1"/>
        <end position="32"/>
    </location>
</feature>
<feature type="compositionally biased region" description="Basic and acidic residues" evidence="1">
    <location>
        <begin position="782"/>
        <end position="799"/>
    </location>
</feature>